<dbReference type="Pfam" id="PF02371">
    <property type="entry name" value="Transposase_20"/>
    <property type="match status" value="1"/>
</dbReference>
<reference evidence="4 5" key="1">
    <citation type="submission" date="2018-05" db="EMBL/GenBank/DDBJ databases">
        <title>Genomic Encyclopedia of Type Strains, Phase IV (KMG-IV): sequencing the most valuable type-strain genomes for metagenomic binning, comparative biology and taxonomic classification.</title>
        <authorList>
            <person name="Goeker M."/>
        </authorList>
    </citation>
    <scope>NUCLEOTIDE SEQUENCE [LARGE SCALE GENOMIC DNA]</scope>
    <source>
        <strain evidence="4 5">DSM 24906</strain>
    </source>
</reference>
<feature type="domain" description="Transposase IS116/IS110/IS902 C-terminal" evidence="3">
    <location>
        <begin position="290"/>
        <end position="369"/>
    </location>
</feature>
<accession>A0AA45HH74</accession>
<gene>
    <name evidence="4" type="ORF">C7380_1451</name>
</gene>
<dbReference type="InterPro" id="IPR002525">
    <property type="entry name" value="Transp_IS110-like_N"/>
</dbReference>
<evidence type="ECO:0000313" key="4">
    <source>
        <dbReference type="EMBL" id="PWJ84069.1"/>
    </source>
</evidence>
<evidence type="ECO:0000313" key="5">
    <source>
        <dbReference type="Proteomes" id="UP000245921"/>
    </source>
</evidence>
<evidence type="ECO:0000256" key="1">
    <source>
        <dbReference type="SAM" id="Coils"/>
    </source>
</evidence>
<dbReference type="GO" id="GO:0004803">
    <property type="term" value="F:transposase activity"/>
    <property type="evidence" value="ECO:0007669"/>
    <property type="project" value="InterPro"/>
</dbReference>
<dbReference type="InterPro" id="IPR047650">
    <property type="entry name" value="Transpos_IS110"/>
</dbReference>
<dbReference type="EMBL" id="QGGI01000045">
    <property type="protein sequence ID" value="PWJ84069.1"/>
    <property type="molecule type" value="Genomic_DNA"/>
</dbReference>
<dbReference type="GO" id="GO:0006313">
    <property type="term" value="P:DNA transposition"/>
    <property type="evidence" value="ECO:0007669"/>
    <property type="project" value="InterPro"/>
</dbReference>
<feature type="domain" description="Transposase IS110-like N-terminal" evidence="2">
    <location>
        <begin position="19"/>
        <end position="179"/>
    </location>
</feature>
<keyword evidence="1" id="KW-0175">Coiled coil</keyword>
<feature type="coiled-coil region" evidence="1">
    <location>
        <begin position="255"/>
        <end position="282"/>
    </location>
</feature>
<sequence>MNYTQNNKIKQVDEKTLVVGVDIAKETHYARVFDNRGIELGKVIKFKSNIEGFRKLEEYIKEIKRKEKKEKIIIGIEPTGHYWYTLANYVNKRGMKLVQVNPYHVKQAKELDDNTPSKSDRKDPKTIAMLVKDGRYNIPYMPVGIYAELRKTNEIREVIKKKIYAIKNRIERWLDIYFPEYKKVFKGIYGKASMITLQTMATPTQVLNYTAEEILEIWKKDVKRAVGIKRANKLINIAKESVGITEGLLMAKYEILYLVKEYKKVEKELNEIEEKLKILVYKIPGIEKALTIKGIGIITISGFIAEVGNINRFSHPKQIIKLAGLNLKETSSGKHKGKTTITKRGRKRLRSLLFKAILPMVAKNNEFKLIHKYYTNRTKNPLKKKQSLIALMAKLIKIIYTLIKKNIEYDPSKLINDIHGNKKIQFLTV</sequence>
<protein>
    <submittedName>
        <fullName evidence="4">Transposase IS116/IS110/IS902 family protein</fullName>
    </submittedName>
</protein>
<comment type="caution">
    <text evidence="4">The sequence shown here is derived from an EMBL/GenBank/DDBJ whole genome shotgun (WGS) entry which is preliminary data.</text>
</comment>
<dbReference type="GO" id="GO:0003677">
    <property type="term" value="F:DNA binding"/>
    <property type="evidence" value="ECO:0007669"/>
    <property type="project" value="InterPro"/>
</dbReference>
<proteinExistence type="predicted"/>
<organism evidence="4 5">
    <name type="scientific">Oceanotoga teriensis</name>
    <dbReference type="NCBI Taxonomy" id="515440"/>
    <lineage>
        <taxon>Bacteria</taxon>
        <taxon>Thermotogati</taxon>
        <taxon>Thermotogota</taxon>
        <taxon>Thermotogae</taxon>
        <taxon>Petrotogales</taxon>
        <taxon>Petrotogaceae</taxon>
        <taxon>Oceanotoga</taxon>
    </lineage>
</organism>
<keyword evidence="5" id="KW-1185">Reference proteome</keyword>
<dbReference type="AlphaFoldDB" id="A0AA45HH74"/>
<evidence type="ECO:0000259" key="3">
    <source>
        <dbReference type="Pfam" id="PF02371"/>
    </source>
</evidence>
<dbReference type="PANTHER" id="PTHR33055:SF13">
    <property type="entry name" value="TRANSPOSASE"/>
    <property type="match status" value="1"/>
</dbReference>
<dbReference type="Pfam" id="PF01548">
    <property type="entry name" value="DEDD_Tnp_IS110"/>
    <property type="match status" value="1"/>
</dbReference>
<dbReference type="RefSeq" id="WP_109606750.1">
    <property type="nucleotide sequence ID" value="NZ_QGGI01000045.1"/>
</dbReference>
<name>A0AA45HH74_9BACT</name>
<dbReference type="NCBIfam" id="NF033542">
    <property type="entry name" value="transpos_IS110"/>
    <property type="match status" value="1"/>
</dbReference>
<evidence type="ECO:0000259" key="2">
    <source>
        <dbReference type="Pfam" id="PF01548"/>
    </source>
</evidence>
<dbReference type="Proteomes" id="UP000245921">
    <property type="component" value="Unassembled WGS sequence"/>
</dbReference>
<dbReference type="PANTHER" id="PTHR33055">
    <property type="entry name" value="TRANSPOSASE FOR INSERTION SEQUENCE ELEMENT IS1111A"/>
    <property type="match status" value="1"/>
</dbReference>
<dbReference type="InterPro" id="IPR003346">
    <property type="entry name" value="Transposase_20"/>
</dbReference>